<evidence type="ECO:0000256" key="3">
    <source>
        <dbReference type="SAM" id="Phobius"/>
    </source>
</evidence>
<evidence type="ECO:0000256" key="2">
    <source>
        <dbReference type="ARBA" id="ARBA00023002"/>
    </source>
</evidence>
<organism evidence="4 5">
    <name type="scientific">Melipona quadrifasciata</name>
    <dbReference type="NCBI Taxonomy" id="166423"/>
    <lineage>
        <taxon>Eukaryota</taxon>
        <taxon>Metazoa</taxon>
        <taxon>Ecdysozoa</taxon>
        <taxon>Arthropoda</taxon>
        <taxon>Hexapoda</taxon>
        <taxon>Insecta</taxon>
        <taxon>Pterygota</taxon>
        <taxon>Neoptera</taxon>
        <taxon>Endopterygota</taxon>
        <taxon>Hymenoptera</taxon>
        <taxon>Apocrita</taxon>
        <taxon>Aculeata</taxon>
        <taxon>Apoidea</taxon>
        <taxon>Anthophila</taxon>
        <taxon>Apidae</taxon>
        <taxon>Melipona</taxon>
    </lineage>
</organism>
<reference evidence="4 5" key="1">
    <citation type="submission" date="2015-07" db="EMBL/GenBank/DDBJ databases">
        <title>The genome of Melipona quadrifasciata.</title>
        <authorList>
            <person name="Pan H."/>
            <person name="Kapheim K."/>
        </authorList>
    </citation>
    <scope>NUCLEOTIDE SEQUENCE [LARGE SCALE GENOMIC DNA]</scope>
    <source>
        <strain evidence="4">0111107301</strain>
        <tissue evidence="4">Whole body</tissue>
    </source>
</reference>
<keyword evidence="3" id="KW-0812">Transmembrane</keyword>
<evidence type="ECO:0000256" key="1">
    <source>
        <dbReference type="ARBA" id="ARBA00006484"/>
    </source>
</evidence>
<dbReference type="EMBL" id="KQ435713">
    <property type="protein sequence ID" value="KOX79347.1"/>
    <property type="molecule type" value="Genomic_DNA"/>
</dbReference>
<feature type="non-terminal residue" evidence="4">
    <location>
        <position position="1"/>
    </location>
</feature>
<dbReference type="Proteomes" id="UP000053105">
    <property type="component" value="Unassembled WGS sequence"/>
</dbReference>
<dbReference type="PANTHER" id="PTHR24322:SF736">
    <property type="entry name" value="RETINOL DEHYDROGENASE 10"/>
    <property type="match status" value="1"/>
</dbReference>
<dbReference type="GO" id="GO:0016616">
    <property type="term" value="F:oxidoreductase activity, acting on the CH-OH group of donors, NAD or NADP as acceptor"/>
    <property type="evidence" value="ECO:0007669"/>
    <property type="project" value="TreeGrafter"/>
</dbReference>
<accession>A0A0M9A8F4</accession>
<protein>
    <submittedName>
        <fullName evidence="4">Epidermal retinol dehydrogenase 2</fullName>
    </submittedName>
</protein>
<dbReference type="OrthoDB" id="5840532at2759"/>
<keyword evidence="2" id="KW-0560">Oxidoreductase</keyword>
<dbReference type="STRING" id="166423.A0A0M9A8F4"/>
<comment type="similarity">
    <text evidence="1">Belongs to the short-chain dehydrogenases/reductases (SDR) family.</text>
</comment>
<dbReference type="Pfam" id="PF00106">
    <property type="entry name" value="adh_short"/>
    <property type="match status" value="1"/>
</dbReference>
<keyword evidence="3" id="KW-1133">Transmembrane helix</keyword>
<feature type="transmembrane region" description="Helical" evidence="3">
    <location>
        <begin position="43"/>
        <end position="69"/>
    </location>
</feature>
<gene>
    <name evidence="4" type="ORF">WN51_09149</name>
</gene>
<dbReference type="SUPFAM" id="SSF51735">
    <property type="entry name" value="NAD(P)-binding Rossmann-fold domains"/>
    <property type="match status" value="1"/>
</dbReference>
<dbReference type="PANTHER" id="PTHR24322">
    <property type="entry name" value="PKSB"/>
    <property type="match status" value="1"/>
</dbReference>
<sequence>LYVHNYNYISPVLFNQLHQYLTNTCGTESLRKIFKPPKTMLKLYSLFILTLDLVILLVRIFFAIIIALYRIFRPPPLKNLNYEVAMVVGAGQGIGREMAIHLCKLRVKVACIDINSESCSTTVNLAQQASVGIARMYICNITDKDEVALTVDRIRLELGEITMFFHCCSIPSAKVLNQEDELEIRYTIDLTILSYFWNRIPLSAAQFAVQGLAKSLSTEFRQSNYNIIVTLVHIYPFILGTEAYSDIRFRIPSYFGTITAKKAAKQILDGVRRNYLEFSVPGYIFYLSNISRILPKEVSFIVNELLDTGIDFG</sequence>
<evidence type="ECO:0000313" key="5">
    <source>
        <dbReference type="Proteomes" id="UP000053105"/>
    </source>
</evidence>
<dbReference type="AlphaFoldDB" id="A0A0M9A8F4"/>
<dbReference type="InterPro" id="IPR002347">
    <property type="entry name" value="SDR_fam"/>
</dbReference>
<name>A0A0M9A8F4_9HYME</name>
<dbReference type="InterPro" id="IPR036291">
    <property type="entry name" value="NAD(P)-bd_dom_sf"/>
</dbReference>
<dbReference type="Gene3D" id="3.40.50.720">
    <property type="entry name" value="NAD(P)-binding Rossmann-like Domain"/>
    <property type="match status" value="1"/>
</dbReference>
<keyword evidence="3" id="KW-0472">Membrane</keyword>
<dbReference type="PRINTS" id="PR00081">
    <property type="entry name" value="GDHRDH"/>
</dbReference>
<keyword evidence="5" id="KW-1185">Reference proteome</keyword>
<evidence type="ECO:0000313" key="4">
    <source>
        <dbReference type="EMBL" id="KOX79347.1"/>
    </source>
</evidence>
<proteinExistence type="inferred from homology"/>
<dbReference type="GO" id="GO:0005811">
    <property type="term" value="C:lipid droplet"/>
    <property type="evidence" value="ECO:0007669"/>
    <property type="project" value="TreeGrafter"/>
</dbReference>